<dbReference type="PATRIC" id="fig|1229493.5.peg.247"/>
<dbReference type="Pfam" id="PF08856">
    <property type="entry name" value="DUF1826"/>
    <property type="match status" value="1"/>
</dbReference>
<dbReference type="EMBL" id="JPRD01000011">
    <property type="protein sequence ID" value="KIF53921.1"/>
    <property type="molecule type" value="Genomic_DNA"/>
</dbReference>
<protein>
    <submittedName>
        <fullName evidence="1">Succinylglutamate desuccinylase</fullName>
    </submittedName>
</protein>
<dbReference type="InterPro" id="IPR014955">
    <property type="entry name" value="DUF1826"/>
</dbReference>
<dbReference type="Proteomes" id="UP000031586">
    <property type="component" value="Unassembled WGS sequence"/>
</dbReference>
<dbReference type="AlphaFoldDB" id="A0A0C1ZLE5"/>
<gene>
    <name evidence="1" type="ORF">H735_05920</name>
</gene>
<proteinExistence type="predicted"/>
<sequence length="226" mass="24870">MTSTLTESITTEALGNTHKTACFSARKEPTVLADIYQEDINIAIWQRQFDQQLIDASKAFVTSNPNFGKSLSVSPENALETLQFATDGKAPDVLLRNIAELVDMFCYLFELKDAGLRLATLNSAMCPRFHVDQVPCRLVTTYHGTATQWLANDAANRAKLGHGSNGLPDSESGLYMKENDIQHLSGGDVALLKGERWSGNENRGLVHRSPNIESSDPRLLLTLDFG</sequence>
<name>A0A0C1ZLE5_9VIBR</name>
<evidence type="ECO:0000313" key="1">
    <source>
        <dbReference type="EMBL" id="KIF53921.1"/>
    </source>
</evidence>
<comment type="caution">
    <text evidence="1">The sequence shown here is derived from an EMBL/GenBank/DDBJ whole genome shotgun (WGS) entry which is preliminary data.</text>
</comment>
<organism evidence="1 2">
    <name type="scientific">Vibrio owensii CAIM 1854 = LMG 25443</name>
    <dbReference type="NCBI Taxonomy" id="1229493"/>
    <lineage>
        <taxon>Bacteria</taxon>
        <taxon>Pseudomonadati</taxon>
        <taxon>Pseudomonadota</taxon>
        <taxon>Gammaproteobacteria</taxon>
        <taxon>Vibrionales</taxon>
        <taxon>Vibrionaceae</taxon>
        <taxon>Vibrio</taxon>
    </lineage>
</organism>
<accession>A0A0C1ZLE5</accession>
<reference evidence="1 2" key="1">
    <citation type="submission" date="2014-07" db="EMBL/GenBank/DDBJ databases">
        <title>Unique and conserved regions in Vibrio harveyi and related species in comparison with the shrimp pathogen Vibrio harveyi CAIM 1792.</title>
        <authorList>
            <person name="Espinoza-Valles I."/>
            <person name="Vora G."/>
            <person name="Leekitcharoenphon P."/>
            <person name="Ussery D."/>
            <person name="Hoj L."/>
            <person name="Gomez-Gil B."/>
        </authorList>
    </citation>
    <scope>NUCLEOTIDE SEQUENCE [LARGE SCALE GENOMIC DNA]</scope>
    <source>
        <strain evidence="2">CAIM 1854 / LMG 25443</strain>
    </source>
</reference>
<dbReference type="RefSeq" id="WP_020194843.1">
    <property type="nucleotide sequence ID" value="NZ_BAOH01000009.1"/>
</dbReference>
<evidence type="ECO:0000313" key="2">
    <source>
        <dbReference type="Proteomes" id="UP000031586"/>
    </source>
</evidence>